<sequence>MISVRKCCLLGAYARFLLLRIAPNVGKLYGVCFSACVTDICVFSLLAQSAYCVNNV</sequence>
<evidence type="ECO:0000313" key="1">
    <source>
        <dbReference type="EMBL" id="EIK82386.1"/>
    </source>
</evidence>
<accession>I4LZJ6</accession>
<dbReference type="AlphaFoldDB" id="I4LZJ6"/>
<evidence type="ECO:0000313" key="2">
    <source>
        <dbReference type="Proteomes" id="UP000032875"/>
    </source>
</evidence>
<reference evidence="1 2" key="1">
    <citation type="journal article" date="2012" name="J. Bacteriol.">
        <title>Comparative Genomic Analyses of 17 Clinical Isolates of Gardnerella vaginalis Provide Evidence of Multiple Genetically Isolated Clades Consistent with Subspeciation into Genovars.</title>
        <authorList>
            <person name="Ahmed A."/>
            <person name="Earl J."/>
            <person name="Retchless A."/>
            <person name="Hillier S."/>
            <person name="Rabe L."/>
            <person name="Cherpes T."/>
            <person name="Powell E."/>
            <person name="Janto B."/>
            <person name="Eutsey R."/>
            <person name="Hiller N.L."/>
            <person name="Boissy R."/>
            <person name="Dahlgreen M."/>
            <person name="Hall B."/>
            <person name="Costerton J."/>
            <person name="Post J.C."/>
            <person name="Hu F."/>
            <person name="Ehrlich G."/>
        </authorList>
    </citation>
    <scope>NUCLEOTIDE SEQUENCE [LARGE SCALE GENOMIC DNA]</scope>
    <source>
        <strain evidence="1 2">1500E</strain>
    </source>
</reference>
<proteinExistence type="predicted"/>
<protein>
    <submittedName>
        <fullName evidence="1">Uncharacterized protein</fullName>
    </submittedName>
</protein>
<dbReference type="PATRIC" id="fig|698957.3.peg.820"/>
<dbReference type="EMBL" id="ADES01000014">
    <property type="protein sequence ID" value="EIK82386.1"/>
    <property type="molecule type" value="Genomic_DNA"/>
</dbReference>
<comment type="caution">
    <text evidence="1">The sequence shown here is derived from an EMBL/GenBank/DDBJ whole genome shotgun (WGS) entry which is preliminary data.</text>
</comment>
<gene>
    <name evidence="1" type="ORF">CGSMWGv1500E_04246</name>
</gene>
<organism evidence="1 2">
    <name type="scientific">Gardnerella vaginalis 1500E</name>
    <dbReference type="NCBI Taxonomy" id="698957"/>
    <lineage>
        <taxon>Bacteria</taxon>
        <taxon>Bacillati</taxon>
        <taxon>Actinomycetota</taxon>
        <taxon>Actinomycetes</taxon>
        <taxon>Bifidobacteriales</taxon>
        <taxon>Bifidobacteriaceae</taxon>
        <taxon>Gardnerella</taxon>
    </lineage>
</organism>
<dbReference type="Proteomes" id="UP000032875">
    <property type="component" value="Unassembled WGS sequence"/>
</dbReference>
<name>I4LZJ6_GARVA</name>